<evidence type="ECO:0000313" key="2">
    <source>
        <dbReference type="Proteomes" id="UP001314181"/>
    </source>
</evidence>
<keyword evidence="2" id="KW-1185">Reference proteome</keyword>
<evidence type="ECO:0000313" key="1">
    <source>
        <dbReference type="EMBL" id="CAK8163534.1"/>
    </source>
</evidence>
<dbReference type="Proteomes" id="UP001314181">
    <property type="component" value="Unassembled WGS sequence"/>
</dbReference>
<sequence length="218" mass="24451">MFAKINKIYRPTNILSCIRKTIKGKSNCLLYDNNSFTLEIKFQDISHNTEGRQFAKCCLSISVKNAISLALEEKVLESIITAGDYTAYGYTKFQMVLCTNSDMAKFSLLLADSDITNKLTNDGVCIFHPKTISFTNKSRKNLIEEPLNSSVNLTNFCMPILPDRLEEMSARQSQTNQMIRCINPPPQDTPTSLSLTSSAVHNESYQFHSAPAQSLCIE</sequence>
<dbReference type="RefSeq" id="WP_338364833.1">
    <property type="nucleotide sequence ID" value="NZ_CAWVOK010000033.1"/>
</dbReference>
<protein>
    <submittedName>
        <fullName evidence="1">Uncharacterized protein</fullName>
    </submittedName>
</protein>
<accession>A0ABP0EU67</accession>
<name>A0ABP0EU67_9RICK</name>
<dbReference type="EMBL" id="CAWVOK010000033">
    <property type="protein sequence ID" value="CAK8163534.1"/>
    <property type="molecule type" value="Genomic_DNA"/>
</dbReference>
<comment type="caution">
    <text evidence="1">The sequence shown here is derived from an EMBL/GenBank/DDBJ whole genome shotgun (WGS) entry which is preliminary data.</text>
</comment>
<reference evidence="1 2" key="1">
    <citation type="submission" date="2024-01" db="EMBL/GenBank/DDBJ databases">
        <authorList>
            <person name="Kunselman E."/>
        </authorList>
    </citation>
    <scope>NUCLEOTIDE SEQUENCE [LARGE SCALE GENOMIC DNA]</scope>
    <source>
        <strain evidence="1">2 abalone samples</strain>
    </source>
</reference>
<proteinExistence type="predicted"/>
<gene>
    <name evidence="1" type="ORF">CAXC1_70060</name>
</gene>
<organism evidence="1 2">
    <name type="scientific">Candidatus Xenohaliotis californiensis</name>
    <dbReference type="NCBI Taxonomy" id="84677"/>
    <lineage>
        <taxon>Bacteria</taxon>
        <taxon>Pseudomonadati</taxon>
        <taxon>Pseudomonadota</taxon>
        <taxon>Alphaproteobacteria</taxon>
        <taxon>Rickettsiales</taxon>
        <taxon>Anaplasmataceae</taxon>
        <taxon>Candidatus Xenohaliotis</taxon>
    </lineage>
</organism>